<dbReference type="RefSeq" id="WP_088561713.1">
    <property type="nucleotide sequence ID" value="NZ_FYEH01000007.1"/>
</dbReference>
<dbReference type="OrthoDB" id="5295702at2"/>
<accession>A0A212RD70</accession>
<evidence type="ECO:0000313" key="5">
    <source>
        <dbReference type="Proteomes" id="UP000197065"/>
    </source>
</evidence>
<dbReference type="InterPro" id="IPR001509">
    <property type="entry name" value="Epimerase_deHydtase"/>
</dbReference>
<comment type="similarity">
    <text evidence="2">Belongs to the NAD(P)-dependent epimerase/dehydratase family.</text>
</comment>
<dbReference type="Proteomes" id="UP000197065">
    <property type="component" value="Unassembled WGS sequence"/>
</dbReference>
<organism evidence="4 5">
    <name type="scientific">Arboricoccus pini</name>
    <dbReference type="NCBI Taxonomy" id="1963835"/>
    <lineage>
        <taxon>Bacteria</taxon>
        <taxon>Pseudomonadati</taxon>
        <taxon>Pseudomonadota</taxon>
        <taxon>Alphaproteobacteria</taxon>
        <taxon>Geminicoccales</taxon>
        <taxon>Geminicoccaceae</taxon>
        <taxon>Arboricoccus</taxon>
    </lineage>
</organism>
<name>A0A212RD70_9PROT</name>
<dbReference type="SUPFAM" id="SSF51735">
    <property type="entry name" value="NAD(P)-binding Rossmann-fold domains"/>
    <property type="match status" value="1"/>
</dbReference>
<evidence type="ECO:0000313" key="4">
    <source>
        <dbReference type="EMBL" id="SNB70247.1"/>
    </source>
</evidence>
<dbReference type="AlphaFoldDB" id="A0A212RD70"/>
<evidence type="ECO:0000259" key="3">
    <source>
        <dbReference type="Pfam" id="PF01370"/>
    </source>
</evidence>
<keyword evidence="5" id="KW-1185">Reference proteome</keyword>
<gene>
    <name evidence="4" type="ORF">SAMN07250955_107151</name>
</gene>
<evidence type="ECO:0000256" key="1">
    <source>
        <dbReference type="ARBA" id="ARBA00005125"/>
    </source>
</evidence>
<dbReference type="PANTHER" id="PTHR43000">
    <property type="entry name" value="DTDP-D-GLUCOSE 4,6-DEHYDRATASE-RELATED"/>
    <property type="match status" value="1"/>
</dbReference>
<proteinExistence type="inferred from homology"/>
<feature type="domain" description="NAD-dependent epimerase/dehydratase" evidence="3">
    <location>
        <begin position="7"/>
        <end position="239"/>
    </location>
</feature>
<sequence length="317" mass="34444">MSALRPILVTGADGFVGQRLTAALRAEFPATPVIGTSHTDREGLHTLEIRAPEKVRDLIAAVRPRACIHLAALSSVDEAFADPIATYETNLFGTLHLAHALRDLCPEALLIYASTGEVYGTSFVTRTPLSETSLLAPANPYAAAKAAADLALGQMALSGLRALTLRLFNHTGPGQSSRFVLPRMAEQMAAIKAGHKPPRLETGSLDRWRDFLDVSDVVQAYIAILRHEDPPNGQAFNIASGTPRHLRKVARELAALSGVEVEFVEHATTPRPFDSIYSSGDPSRFADTFDWRPAVPWKGLLTSLLDYWAGQEARMRS</sequence>
<dbReference type="Gene3D" id="3.40.50.720">
    <property type="entry name" value="NAD(P)-binding Rossmann-like Domain"/>
    <property type="match status" value="1"/>
</dbReference>
<comment type="pathway">
    <text evidence="1">Bacterial outer membrane biogenesis; LPS O-antigen biosynthesis.</text>
</comment>
<dbReference type="InterPro" id="IPR036291">
    <property type="entry name" value="NAD(P)-bd_dom_sf"/>
</dbReference>
<dbReference type="EMBL" id="FYEH01000007">
    <property type="protein sequence ID" value="SNB70247.1"/>
    <property type="molecule type" value="Genomic_DNA"/>
</dbReference>
<evidence type="ECO:0000256" key="2">
    <source>
        <dbReference type="ARBA" id="ARBA00007637"/>
    </source>
</evidence>
<dbReference type="Pfam" id="PF01370">
    <property type="entry name" value="Epimerase"/>
    <property type="match status" value="1"/>
</dbReference>
<protein>
    <submittedName>
        <fullName evidence="4">GDP-4-dehydro-6-deoxy-D-mannose reductase</fullName>
    </submittedName>
</protein>
<reference evidence="4 5" key="1">
    <citation type="submission" date="2017-06" db="EMBL/GenBank/DDBJ databases">
        <authorList>
            <person name="Kim H.J."/>
            <person name="Triplett B.A."/>
        </authorList>
    </citation>
    <scope>NUCLEOTIDE SEQUENCE [LARGE SCALE GENOMIC DNA]</scope>
    <source>
        <strain evidence="4 5">B29T1</strain>
    </source>
</reference>
<dbReference type="Gene3D" id="3.90.25.10">
    <property type="entry name" value="UDP-galactose 4-epimerase, domain 1"/>
    <property type="match status" value="1"/>
</dbReference>